<dbReference type="Gramene" id="Bra036742.1">
    <property type="protein sequence ID" value="Bra036742.1-P"/>
    <property type="gene ID" value="Bra036742"/>
</dbReference>
<dbReference type="EnsemblPlants" id="Bra036742.1">
    <property type="protein sequence ID" value="Bra036742.1-P"/>
    <property type="gene ID" value="Bra036742"/>
</dbReference>
<dbReference type="AlphaFoldDB" id="M4F6N2"/>
<keyword evidence="5" id="KW-1133">Transmembrane helix</keyword>
<evidence type="ECO:0000256" key="4">
    <source>
        <dbReference type="PROSITE-ProRule" id="PRU01343"/>
    </source>
</evidence>
<keyword evidence="3" id="KW-0862">Zinc</keyword>
<evidence type="ECO:0000256" key="1">
    <source>
        <dbReference type="ARBA" id="ARBA00022723"/>
    </source>
</evidence>
<feature type="domain" description="GRF-type" evidence="6">
    <location>
        <begin position="97"/>
        <end position="138"/>
    </location>
</feature>
<sequence length="233" mass="26662">MGQDYSYTQPSSSDELDLTYLLEAEAQIYKDEAESLVIMGQDYSYTQPSSSDELDLTYLLEAEAQIYKDEAESSLYIAESFQYTPSPEADDGIPTTCYCGSEPEIARSHTHKDPGRRYYTCPNVDDGECHIWKWWDVAVTEEMTEVKREMRLLKDQAFQCDQNVVKLQKTVCELQKTVCEQKKSVWAVKKPYMRIMVSVLTVLLGFAVMYMSGKYVYSALVVVKAILYNVVTV</sequence>
<keyword evidence="8" id="KW-1185">Reference proteome</keyword>
<accession>M4F6N2</accession>
<reference evidence="7 8" key="1">
    <citation type="journal article" date="2011" name="Nat. Genet.">
        <title>The genome of the mesopolyploid crop species Brassica rapa.</title>
        <authorList>
            <consortium name="Brassica rapa Genome Sequencing Project Consortium"/>
            <person name="Wang X."/>
            <person name="Wang H."/>
            <person name="Wang J."/>
            <person name="Sun R."/>
            <person name="Wu J."/>
            <person name="Liu S."/>
            <person name="Bai Y."/>
            <person name="Mun J.H."/>
            <person name="Bancroft I."/>
            <person name="Cheng F."/>
            <person name="Huang S."/>
            <person name="Li X."/>
            <person name="Hua W."/>
            <person name="Wang J."/>
            <person name="Wang X."/>
            <person name="Freeling M."/>
            <person name="Pires J.C."/>
            <person name="Paterson A.H."/>
            <person name="Chalhoub B."/>
            <person name="Wang B."/>
            <person name="Hayward A."/>
            <person name="Sharpe A.G."/>
            <person name="Park B.S."/>
            <person name="Weisshaar B."/>
            <person name="Liu B."/>
            <person name="Li B."/>
            <person name="Liu B."/>
            <person name="Tong C."/>
            <person name="Song C."/>
            <person name="Duran C."/>
            <person name="Peng C."/>
            <person name="Geng C."/>
            <person name="Koh C."/>
            <person name="Lin C."/>
            <person name="Edwards D."/>
            <person name="Mu D."/>
            <person name="Shen D."/>
            <person name="Soumpourou E."/>
            <person name="Li F."/>
            <person name="Fraser F."/>
            <person name="Conant G."/>
            <person name="Lassalle G."/>
            <person name="King G.J."/>
            <person name="Bonnema G."/>
            <person name="Tang H."/>
            <person name="Wang H."/>
            <person name="Belcram H."/>
            <person name="Zhou H."/>
            <person name="Hirakawa H."/>
            <person name="Abe H."/>
            <person name="Guo H."/>
            <person name="Wang H."/>
            <person name="Jin H."/>
            <person name="Parkin I.A."/>
            <person name="Batley J."/>
            <person name="Kim J.S."/>
            <person name="Just J."/>
            <person name="Li J."/>
            <person name="Xu J."/>
            <person name="Deng J."/>
            <person name="Kim J.A."/>
            <person name="Li J."/>
            <person name="Yu J."/>
            <person name="Meng J."/>
            <person name="Wang J."/>
            <person name="Min J."/>
            <person name="Poulain J."/>
            <person name="Wang J."/>
            <person name="Hatakeyama K."/>
            <person name="Wu K."/>
            <person name="Wang L."/>
            <person name="Fang L."/>
            <person name="Trick M."/>
            <person name="Links M.G."/>
            <person name="Zhao M."/>
            <person name="Jin M."/>
            <person name="Ramchiary N."/>
            <person name="Drou N."/>
            <person name="Berkman P.J."/>
            <person name="Cai Q."/>
            <person name="Huang Q."/>
            <person name="Li R."/>
            <person name="Tabata S."/>
            <person name="Cheng S."/>
            <person name="Zhang S."/>
            <person name="Zhang S."/>
            <person name="Huang S."/>
            <person name="Sato S."/>
            <person name="Sun S."/>
            <person name="Kwon S.J."/>
            <person name="Choi S.R."/>
            <person name="Lee T.H."/>
            <person name="Fan W."/>
            <person name="Zhao X."/>
            <person name="Tan X."/>
            <person name="Xu X."/>
            <person name="Wang Y."/>
            <person name="Qiu Y."/>
            <person name="Yin Y."/>
            <person name="Li Y."/>
            <person name="Du Y."/>
            <person name="Liao Y."/>
            <person name="Lim Y."/>
            <person name="Narusaka Y."/>
            <person name="Wang Y."/>
            <person name="Wang Z."/>
            <person name="Li Z."/>
            <person name="Wang Z."/>
            <person name="Xiong Z."/>
            <person name="Zhang Z."/>
        </authorList>
    </citation>
    <scope>NUCLEOTIDE SEQUENCE [LARGE SCALE GENOMIC DNA]</scope>
    <source>
        <strain evidence="7 8">cv. Chiifu-401-42</strain>
    </source>
</reference>
<organism evidence="7 8">
    <name type="scientific">Brassica campestris</name>
    <name type="common">Field mustard</name>
    <dbReference type="NCBI Taxonomy" id="3711"/>
    <lineage>
        <taxon>Eukaryota</taxon>
        <taxon>Viridiplantae</taxon>
        <taxon>Streptophyta</taxon>
        <taxon>Embryophyta</taxon>
        <taxon>Tracheophyta</taxon>
        <taxon>Spermatophyta</taxon>
        <taxon>Magnoliopsida</taxon>
        <taxon>eudicotyledons</taxon>
        <taxon>Gunneridae</taxon>
        <taxon>Pentapetalae</taxon>
        <taxon>rosids</taxon>
        <taxon>malvids</taxon>
        <taxon>Brassicales</taxon>
        <taxon>Brassicaceae</taxon>
        <taxon>Brassiceae</taxon>
        <taxon>Brassica</taxon>
    </lineage>
</organism>
<evidence type="ECO:0000256" key="3">
    <source>
        <dbReference type="ARBA" id="ARBA00022833"/>
    </source>
</evidence>
<keyword evidence="1" id="KW-0479">Metal-binding</keyword>
<dbReference type="GO" id="GO:0008270">
    <property type="term" value="F:zinc ion binding"/>
    <property type="evidence" value="ECO:0007669"/>
    <property type="project" value="UniProtKB-KW"/>
</dbReference>
<dbReference type="PROSITE" id="PS51999">
    <property type="entry name" value="ZF_GRF"/>
    <property type="match status" value="1"/>
</dbReference>
<proteinExistence type="predicted"/>
<dbReference type="Pfam" id="PF06839">
    <property type="entry name" value="Zn_ribbon_GRF"/>
    <property type="match status" value="1"/>
</dbReference>
<dbReference type="InParanoid" id="M4F6N2"/>
<evidence type="ECO:0000313" key="7">
    <source>
        <dbReference type="EnsemblPlants" id="Bra036742.1-P"/>
    </source>
</evidence>
<keyword evidence="5" id="KW-0812">Transmembrane</keyword>
<evidence type="ECO:0000256" key="5">
    <source>
        <dbReference type="SAM" id="Phobius"/>
    </source>
</evidence>
<protein>
    <recommendedName>
        <fullName evidence="6">GRF-type domain-containing protein</fullName>
    </recommendedName>
</protein>
<feature type="transmembrane region" description="Helical" evidence="5">
    <location>
        <begin position="192"/>
        <end position="209"/>
    </location>
</feature>
<dbReference type="InterPro" id="IPR010666">
    <property type="entry name" value="Znf_GRF"/>
</dbReference>
<dbReference type="HOGENOM" id="CLU_074681_1_0_1"/>
<evidence type="ECO:0000259" key="6">
    <source>
        <dbReference type="PROSITE" id="PS51999"/>
    </source>
</evidence>
<evidence type="ECO:0000313" key="8">
    <source>
        <dbReference type="Proteomes" id="UP000011750"/>
    </source>
</evidence>
<name>M4F6N2_BRACM</name>
<dbReference type="PANTHER" id="PTHR33248">
    <property type="entry name" value="ZINC ION-BINDING PROTEIN"/>
    <property type="match status" value="1"/>
</dbReference>
<reference evidence="7 8" key="2">
    <citation type="journal article" date="2018" name="Hortic Res">
        <title>Improved Brassica rapa reference genome by single-molecule sequencing and chromosome conformation capture technologies.</title>
        <authorList>
            <person name="Zhang L."/>
            <person name="Cai X."/>
            <person name="Wu J."/>
            <person name="Liu M."/>
            <person name="Grob S."/>
            <person name="Cheng F."/>
            <person name="Liang J."/>
            <person name="Cai C."/>
            <person name="Liu Z."/>
            <person name="Liu B."/>
            <person name="Wang F."/>
            <person name="Li S."/>
            <person name="Liu F."/>
            <person name="Li X."/>
            <person name="Cheng L."/>
            <person name="Yang W."/>
            <person name="Li M.H."/>
            <person name="Grossniklaus U."/>
            <person name="Zheng H."/>
            <person name="Wang X."/>
        </authorList>
    </citation>
    <scope>NUCLEOTIDE SEQUENCE [LARGE SCALE GENOMIC DNA]</scope>
    <source>
        <strain evidence="7 8">cv. Chiifu-401-42</strain>
    </source>
</reference>
<reference evidence="7" key="3">
    <citation type="submission" date="2023-03" db="UniProtKB">
        <authorList>
            <consortium name="EnsemblPlants"/>
        </authorList>
    </citation>
    <scope>IDENTIFICATION</scope>
    <source>
        <strain evidence="7">cv. Chiifu-401-42</strain>
    </source>
</reference>
<keyword evidence="5" id="KW-0472">Membrane</keyword>
<keyword evidence="2 4" id="KW-0863">Zinc-finger</keyword>
<evidence type="ECO:0000256" key="2">
    <source>
        <dbReference type="ARBA" id="ARBA00022771"/>
    </source>
</evidence>
<dbReference type="Proteomes" id="UP000011750">
    <property type="component" value="Chromosome A08"/>
</dbReference>